<feature type="domain" description="Methyl-accepting transducer" evidence="5">
    <location>
        <begin position="11"/>
        <end position="217"/>
    </location>
</feature>
<accession>A0A024B3E2</accession>
<dbReference type="SMART" id="SM00283">
    <property type="entry name" value="MA"/>
    <property type="match status" value="1"/>
</dbReference>
<dbReference type="GO" id="GO:0004888">
    <property type="term" value="F:transmembrane signaling receptor activity"/>
    <property type="evidence" value="ECO:0007669"/>
    <property type="project" value="InterPro"/>
</dbReference>
<evidence type="ECO:0000256" key="1">
    <source>
        <dbReference type="ARBA" id="ARBA00004370"/>
    </source>
</evidence>
<sequence>MVSCLKGGGFLDAIRNGVADSAHRLALESERLTVMDNIFEKANNALTSLMDRSDVIKYQTEMNLNSVASLDCSAAEIGTLVGTIQEISEQTNLLALNAAIEAARAGDHGRGFAVVADEVRALAAKAQQASGKIEVLIRTIQSQTDEIKSSVITSKDGALQVSNSAEQISCDVTELIERSRYMQDVISISAATSFLNTVKLDHAVWKNNIYKQMEERDFSTSVNTHKECRLGQWYFKGEGSNRFSHLPSFKCIDEPHSLVHSSGSEALKAGLGGDYKEMLKCIDMMESASESVVDNLDSLLEEYRQKKQAITD</sequence>
<dbReference type="SUPFAM" id="SSF58104">
    <property type="entry name" value="Methyl-accepting chemotaxis protein (MCP) signaling domain"/>
    <property type="match status" value="1"/>
</dbReference>
<reference evidence="6" key="1">
    <citation type="submission" date="2014-02" db="EMBL/GenBank/DDBJ databases">
        <title>Insectcidical toxin genes in the bacterium Vibrio parahaemolyticus isolated from acute hepatopancreatic necrosis disease-affected shrimp.</title>
        <authorList>
            <person name="Tang K.F.J."/>
            <person name="Lightner D.V."/>
        </authorList>
    </citation>
    <scope>NUCLEOTIDE SEQUENCE</scope>
    <source>
        <strain evidence="6">A3</strain>
    </source>
</reference>
<dbReference type="PANTHER" id="PTHR32089">
    <property type="entry name" value="METHYL-ACCEPTING CHEMOTAXIS PROTEIN MCPB"/>
    <property type="match status" value="1"/>
</dbReference>
<dbReference type="PRINTS" id="PR00260">
    <property type="entry name" value="CHEMTRNSDUCR"/>
</dbReference>
<dbReference type="InterPro" id="IPR025991">
    <property type="entry name" value="Chemoreceptor_zinc-bind_dom"/>
</dbReference>
<comment type="subcellular location">
    <subcellularLocation>
        <location evidence="1">Membrane</location>
    </subcellularLocation>
</comment>
<dbReference type="GO" id="GO:0006935">
    <property type="term" value="P:chemotaxis"/>
    <property type="evidence" value="ECO:0007669"/>
    <property type="project" value="InterPro"/>
</dbReference>
<dbReference type="Gene3D" id="1.20.120.30">
    <property type="entry name" value="Aspartate receptor, ligand-binding domain"/>
    <property type="match status" value="1"/>
</dbReference>
<dbReference type="Pfam" id="PF00015">
    <property type="entry name" value="MCPsignal"/>
    <property type="match status" value="1"/>
</dbReference>
<comment type="similarity">
    <text evidence="3">Belongs to the methyl-accepting chemotaxis (MCP) protein family.</text>
</comment>
<dbReference type="AlphaFoldDB" id="A0A024B3E2"/>
<dbReference type="GO" id="GO:0007165">
    <property type="term" value="P:signal transduction"/>
    <property type="evidence" value="ECO:0007669"/>
    <property type="project" value="UniProtKB-KW"/>
</dbReference>
<evidence type="ECO:0000256" key="3">
    <source>
        <dbReference type="ARBA" id="ARBA00029447"/>
    </source>
</evidence>
<evidence type="ECO:0000256" key="2">
    <source>
        <dbReference type="ARBA" id="ARBA00023224"/>
    </source>
</evidence>
<dbReference type="InterPro" id="IPR004090">
    <property type="entry name" value="Chemotax_Me-accpt_rcpt"/>
</dbReference>
<protein>
    <submittedName>
        <fullName evidence="6">Methyl-accepting chemotaxis protein</fullName>
    </submittedName>
</protein>
<evidence type="ECO:0000313" key="6">
    <source>
        <dbReference type="EMBL" id="AHZ10932.1"/>
    </source>
</evidence>
<keyword evidence="2 4" id="KW-0807">Transducer</keyword>
<evidence type="ECO:0000256" key="4">
    <source>
        <dbReference type="PROSITE-ProRule" id="PRU00284"/>
    </source>
</evidence>
<dbReference type="Pfam" id="PF13682">
    <property type="entry name" value="CZB"/>
    <property type="match status" value="1"/>
</dbReference>
<dbReference type="InterPro" id="IPR004089">
    <property type="entry name" value="MCPsignal_dom"/>
</dbReference>
<dbReference type="PANTHER" id="PTHR32089:SF70">
    <property type="entry name" value="ENERGY TAXIS MODULATING METHYL ACCEPTING SENSORY TRANSDUCER"/>
    <property type="match status" value="1"/>
</dbReference>
<name>A0A024B3E2_VIBPH</name>
<evidence type="ECO:0000259" key="5">
    <source>
        <dbReference type="PROSITE" id="PS50111"/>
    </source>
</evidence>
<gene>
    <name evidence="6" type="ORF">tc_PAI_030</name>
</gene>
<dbReference type="Gene3D" id="6.10.250.3200">
    <property type="match status" value="1"/>
</dbReference>
<dbReference type="EMBL" id="KJ468740">
    <property type="protein sequence ID" value="AHZ10932.1"/>
    <property type="molecule type" value="Genomic_DNA"/>
</dbReference>
<dbReference type="GO" id="GO:0016020">
    <property type="term" value="C:membrane"/>
    <property type="evidence" value="ECO:0007669"/>
    <property type="project" value="UniProtKB-SubCell"/>
</dbReference>
<organism evidence="6">
    <name type="scientific">Vibrio parahaemolyticus</name>
    <dbReference type="NCBI Taxonomy" id="670"/>
    <lineage>
        <taxon>Bacteria</taxon>
        <taxon>Pseudomonadati</taxon>
        <taxon>Pseudomonadota</taxon>
        <taxon>Gammaproteobacteria</taxon>
        <taxon>Vibrionales</taxon>
        <taxon>Vibrionaceae</taxon>
        <taxon>Vibrio</taxon>
    </lineage>
</organism>
<proteinExistence type="inferred from homology"/>
<dbReference type="PROSITE" id="PS50111">
    <property type="entry name" value="CHEMOTAXIS_TRANSDUC_2"/>
    <property type="match status" value="1"/>
</dbReference>